<dbReference type="PRINTS" id="PR00039">
    <property type="entry name" value="HTHLYSR"/>
</dbReference>
<dbReference type="EMBL" id="CP014844">
    <property type="protein sequence ID" value="AMR78322.1"/>
    <property type="molecule type" value="Genomic_DNA"/>
</dbReference>
<feature type="domain" description="HTH lysR-type" evidence="5">
    <location>
        <begin position="1"/>
        <end position="58"/>
    </location>
</feature>
<gene>
    <name evidence="6" type="ORF">A2G96_11555</name>
</gene>
<dbReference type="InterPro" id="IPR036390">
    <property type="entry name" value="WH_DNA-bd_sf"/>
</dbReference>
<dbReference type="PANTHER" id="PTHR30126:SF2">
    <property type="entry name" value="HTH-TYPE TRANSCRIPTIONAL REGULATOR YJIE"/>
    <property type="match status" value="1"/>
</dbReference>
<dbReference type="RefSeq" id="WP_052495059.1">
    <property type="nucleotide sequence ID" value="NZ_CP014844.1"/>
</dbReference>
<keyword evidence="7" id="KW-1185">Reference proteome</keyword>
<dbReference type="Pfam" id="PF00126">
    <property type="entry name" value="HTH_1"/>
    <property type="match status" value="1"/>
</dbReference>
<sequence>MQLKWIEDLLAIEQTHSFSRASELRFVTQSALSRRVKSLEDWVGVELVDRGTYPVELTPAGRRFCEQSKESVGAITELRSELRQEAKMPGRSIQIAAGHTLSLTFLPRWLKQFHQQTGDFNARVVAANVHDAVVALAEGSCDLMIGYHHPLVPILLDRDKFAGITLGHEDFIPVSAPDDRGKPIFSLPGTTDAPLPYLAYTATTFMGRVVDMILNSADAPYHLRSCYEADMAMLLMKMVVERYGVAWLPVSAVAEEIAAGRLVQAGHDTWTAQLEIRCYRAIANANPTLQDLWQSLDNTSSCEHVEDDAPV</sequence>
<dbReference type="Proteomes" id="UP000075238">
    <property type="component" value="Chromosome 1"/>
</dbReference>
<dbReference type="InterPro" id="IPR036388">
    <property type="entry name" value="WH-like_DNA-bd_sf"/>
</dbReference>
<keyword evidence="4" id="KW-0804">Transcription</keyword>
<dbReference type="InterPro" id="IPR000847">
    <property type="entry name" value="LysR_HTH_N"/>
</dbReference>
<dbReference type="CDD" id="cd05466">
    <property type="entry name" value="PBP2_LTTR_substrate"/>
    <property type="match status" value="1"/>
</dbReference>
<evidence type="ECO:0000259" key="5">
    <source>
        <dbReference type="PROSITE" id="PS50931"/>
    </source>
</evidence>
<evidence type="ECO:0000256" key="3">
    <source>
        <dbReference type="ARBA" id="ARBA00023125"/>
    </source>
</evidence>
<comment type="similarity">
    <text evidence="1">Belongs to the LysR transcriptional regulatory family.</text>
</comment>
<dbReference type="SUPFAM" id="SSF46785">
    <property type="entry name" value="Winged helix' DNA-binding domain"/>
    <property type="match status" value="1"/>
</dbReference>
<evidence type="ECO:0000313" key="7">
    <source>
        <dbReference type="Proteomes" id="UP000075238"/>
    </source>
</evidence>
<organism evidence="6 7">
    <name type="scientific">Cupriavidus nantongensis</name>
    <dbReference type="NCBI Taxonomy" id="1796606"/>
    <lineage>
        <taxon>Bacteria</taxon>
        <taxon>Pseudomonadati</taxon>
        <taxon>Pseudomonadota</taxon>
        <taxon>Betaproteobacteria</taxon>
        <taxon>Burkholderiales</taxon>
        <taxon>Burkholderiaceae</taxon>
        <taxon>Cupriavidus</taxon>
    </lineage>
</organism>
<protein>
    <submittedName>
        <fullName evidence="6">LysR family transcriptional regulator</fullName>
    </submittedName>
</protein>
<accession>A0A142JJR0</accession>
<dbReference type="PANTHER" id="PTHR30126">
    <property type="entry name" value="HTH-TYPE TRANSCRIPTIONAL REGULATOR"/>
    <property type="match status" value="1"/>
</dbReference>
<keyword evidence="2" id="KW-0805">Transcription regulation</keyword>
<proteinExistence type="inferred from homology"/>
<evidence type="ECO:0000256" key="2">
    <source>
        <dbReference type="ARBA" id="ARBA00023015"/>
    </source>
</evidence>
<dbReference type="Pfam" id="PF03466">
    <property type="entry name" value="LysR_substrate"/>
    <property type="match status" value="1"/>
</dbReference>
<evidence type="ECO:0000313" key="6">
    <source>
        <dbReference type="EMBL" id="AMR78322.1"/>
    </source>
</evidence>
<dbReference type="SUPFAM" id="SSF53850">
    <property type="entry name" value="Periplasmic binding protein-like II"/>
    <property type="match status" value="1"/>
</dbReference>
<dbReference type="Gene3D" id="1.10.10.10">
    <property type="entry name" value="Winged helix-like DNA-binding domain superfamily/Winged helix DNA-binding domain"/>
    <property type="match status" value="1"/>
</dbReference>
<dbReference type="KEGG" id="cnan:A2G96_11555"/>
<evidence type="ECO:0000256" key="1">
    <source>
        <dbReference type="ARBA" id="ARBA00009437"/>
    </source>
</evidence>
<dbReference type="OrthoDB" id="8715249at2"/>
<dbReference type="STRING" id="1796606.A2G96_11555"/>
<name>A0A142JJR0_9BURK</name>
<keyword evidence="3" id="KW-0238">DNA-binding</keyword>
<reference evidence="6 7" key="1">
    <citation type="submission" date="2016-03" db="EMBL/GenBank/DDBJ databases">
        <title>Complete genome sequence of a novel chlorpyrifos degrading bacterium, Cupriavidus nantongensis sp. X1.</title>
        <authorList>
            <person name="Fang L."/>
        </authorList>
    </citation>
    <scope>NUCLEOTIDE SEQUENCE [LARGE SCALE GENOMIC DNA]</scope>
    <source>
        <strain evidence="6 7">X1</strain>
    </source>
</reference>
<dbReference type="GO" id="GO:0003700">
    <property type="term" value="F:DNA-binding transcription factor activity"/>
    <property type="evidence" value="ECO:0007669"/>
    <property type="project" value="InterPro"/>
</dbReference>
<dbReference type="Gene3D" id="3.40.190.10">
    <property type="entry name" value="Periplasmic binding protein-like II"/>
    <property type="match status" value="2"/>
</dbReference>
<evidence type="ECO:0000256" key="4">
    <source>
        <dbReference type="ARBA" id="ARBA00023163"/>
    </source>
</evidence>
<dbReference type="InterPro" id="IPR005119">
    <property type="entry name" value="LysR_subst-bd"/>
</dbReference>
<dbReference type="GO" id="GO:0000976">
    <property type="term" value="F:transcription cis-regulatory region binding"/>
    <property type="evidence" value="ECO:0007669"/>
    <property type="project" value="TreeGrafter"/>
</dbReference>
<dbReference type="AlphaFoldDB" id="A0A142JJR0"/>
<dbReference type="PROSITE" id="PS50931">
    <property type="entry name" value="HTH_LYSR"/>
    <property type="match status" value="1"/>
</dbReference>